<feature type="region of interest" description="Disordered" evidence="1">
    <location>
        <begin position="1"/>
        <end position="48"/>
    </location>
</feature>
<name>A0A1Y2FJP1_9BASI</name>
<accession>A0A1Y2FJP1</accession>
<evidence type="ECO:0000313" key="3">
    <source>
        <dbReference type="Proteomes" id="UP000193467"/>
    </source>
</evidence>
<reference evidence="2 3" key="1">
    <citation type="submission" date="2016-07" db="EMBL/GenBank/DDBJ databases">
        <title>Pervasive Adenine N6-methylation of Active Genes in Fungi.</title>
        <authorList>
            <consortium name="DOE Joint Genome Institute"/>
            <person name="Mondo S.J."/>
            <person name="Dannebaum R.O."/>
            <person name="Kuo R.C."/>
            <person name="Labutti K."/>
            <person name="Haridas S."/>
            <person name="Kuo A."/>
            <person name="Salamov A."/>
            <person name="Ahrendt S.R."/>
            <person name="Lipzen A."/>
            <person name="Sullivan W."/>
            <person name="Andreopoulos W.B."/>
            <person name="Clum A."/>
            <person name="Lindquist E."/>
            <person name="Daum C."/>
            <person name="Ramamoorthy G.K."/>
            <person name="Gryganskyi A."/>
            <person name="Culley D."/>
            <person name="Magnuson J.K."/>
            <person name="James T.Y."/>
            <person name="O'Malley M.A."/>
            <person name="Stajich J.E."/>
            <person name="Spatafora J.W."/>
            <person name="Visel A."/>
            <person name="Grigoriev I.V."/>
        </authorList>
    </citation>
    <scope>NUCLEOTIDE SEQUENCE [LARGE SCALE GENOMIC DNA]</scope>
    <source>
        <strain evidence="2 3">62-1032</strain>
    </source>
</reference>
<evidence type="ECO:0000256" key="1">
    <source>
        <dbReference type="SAM" id="MobiDB-lite"/>
    </source>
</evidence>
<dbReference type="AlphaFoldDB" id="A0A1Y2FJP1"/>
<sequence length="203" mass="21188">MRGGTPVASLDGHGRESLSFGGSSEEGGGGWFMGRTGPLRRPPFSSVGNDSMLSFKVALEEGAPTSPDWTTAALSPEQPFQFGADFGRYPPPPPTGRLSPSQCYSPQPTSATDNLLPSSPPQTARRRSLSHPPLPAFPCPPPRVQSRRSATAPCVLPSQAGHLNQLTGGYHPFAMEASQGDGHAGARGAPNEFGIEEIGVARG</sequence>
<keyword evidence="3" id="KW-1185">Reference proteome</keyword>
<organism evidence="2 3">
    <name type="scientific">Leucosporidium creatinivorum</name>
    <dbReference type="NCBI Taxonomy" id="106004"/>
    <lineage>
        <taxon>Eukaryota</taxon>
        <taxon>Fungi</taxon>
        <taxon>Dikarya</taxon>
        <taxon>Basidiomycota</taxon>
        <taxon>Pucciniomycotina</taxon>
        <taxon>Microbotryomycetes</taxon>
        <taxon>Leucosporidiales</taxon>
        <taxon>Leucosporidium</taxon>
    </lineage>
</organism>
<feature type="compositionally biased region" description="Polar residues" evidence="1">
    <location>
        <begin position="98"/>
        <end position="117"/>
    </location>
</feature>
<proteinExistence type="predicted"/>
<dbReference type="Proteomes" id="UP000193467">
    <property type="component" value="Unassembled WGS sequence"/>
</dbReference>
<dbReference type="EMBL" id="MCGR01000018">
    <property type="protein sequence ID" value="ORY84168.1"/>
    <property type="molecule type" value="Genomic_DNA"/>
</dbReference>
<feature type="region of interest" description="Disordered" evidence="1">
    <location>
        <begin position="63"/>
        <end position="150"/>
    </location>
</feature>
<feature type="compositionally biased region" description="Pro residues" evidence="1">
    <location>
        <begin position="132"/>
        <end position="143"/>
    </location>
</feature>
<feature type="region of interest" description="Disordered" evidence="1">
    <location>
        <begin position="172"/>
        <end position="203"/>
    </location>
</feature>
<comment type="caution">
    <text evidence="2">The sequence shown here is derived from an EMBL/GenBank/DDBJ whole genome shotgun (WGS) entry which is preliminary data.</text>
</comment>
<gene>
    <name evidence="2" type="ORF">BCR35DRAFT_303252</name>
</gene>
<evidence type="ECO:0000313" key="2">
    <source>
        <dbReference type="EMBL" id="ORY84168.1"/>
    </source>
</evidence>
<dbReference type="InParanoid" id="A0A1Y2FJP1"/>
<protein>
    <submittedName>
        <fullName evidence="2">Uncharacterized protein</fullName>
    </submittedName>
</protein>